<reference evidence="2 3" key="1">
    <citation type="journal article" date="2022" name="Gigascience">
        <title>A chromosome-level genome assembly and annotation of the desert horned lizard, Phrynosoma platyrhinos, provides insight into chromosomal rearrangements among reptiles.</title>
        <authorList>
            <person name="Koochekian N."/>
            <person name="Ascanio A."/>
            <person name="Farleigh K."/>
            <person name="Card D.C."/>
            <person name="Schield D.R."/>
            <person name="Castoe T.A."/>
            <person name="Jezkova T."/>
        </authorList>
    </citation>
    <scope>NUCLEOTIDE SEQUENCE [LARGE SCALE GENOMIC DNA]</scope>
    <source>
        <strain evidence="2">NK-2021</strain>
    </source>
</reference>
<sequence>MEKAAEATTVGKRDPLEQRIRDDGSAFVVQKEIEKLKIFNWCPRKDMAGSVVEKASDTLKDSDDFEDLESDNGDLEWESCGEDDSVPTTSTTFPEMKIIFQYEKEDWDKELADNENINNPYDFDDVIQSEDFLDQDPAAPCSVQGQPFYDPSLHHVAPLTLKQVEAVLVDGQFDDAVD</sequence>
<dbReference type="PANTHER" id="PTHR36461:SF1">
    <property type="entry name" value="COORDINATOR OF PRMT5 AND DIFFERENTIATION STIMULATOR"/>
    <property type="match status" value="1"/>
</dbReference>
<feature type="region of interest" description="Disordered" evidence="1">
    <location>
        <begin position="60"/>
        <end position="90"/>
    </location>
</feature>
<dbReference type="Proteomes" id="UP000826234">
    <property type="component" value="Unassembled WGS sequence"/>
</dbReference>
<feature type="compositionally biased region" description="Acidic residues" evidence="1">
    <location>
        <begin position="63"/>
        <end position="85"/>
    </location>
</feature>
<name>A0ABQ7THJ5_PHRPL</name>
<evidence type="ECO:0000313" key="3">
    <source>
        <dbReference type="Proteomes" id="UP000826234"/>
    </source>
</evidence>
<dbReference type="PANTHER" id="PTHR36461">
    <property type="entry name" value="COORDINATOR OF PRMT5 AND DIFFERENTIATION STIMULATOR"/>
    <property type="match status" value="1"/>
</dbReference>
<accession>A0ABQ7THJ5</accession>
<keyword evidence="3" id="KW-1185">Reference proteome</keyword>
<protein>
    <recommendedName>
        <fullName evidence="4">Coordinator of PRMT5 and differentiation stimulator</fullName>
    </recommendedName>
</protein>
<dbReference type="EMBL" id="JAIPUX010000439">
    <property type="protein sequence ID" value="KAH0629234.1"/>
    <property type="molecule type" value="Genomic_DNA"/>
</dbReference>
<gene>
    <name evidence="2" type="ORF">JD844_011164</name>
</gene>
<dbReference type="InterPro" id="IPR029289">
    <property type="entry name" value="COPR5"/>
</dbReference>
<dbReference type="Pfam" id="PF15340">
    <property type="entry name" value="COPR5"/>
    <property type="match status" value="1"/>
</dbReference>
<proteinExistence type="predicted"/>
<organism evidence="2 3">
    <name type="scientific">Phrynosoma platyrhinos</name>
    <name type="common">Desert horned lizard</name>
    <dbReference type="NCBI Taxonomy" id="52577"/>
    <lineage>
        <taxon>Eukaryota</taxon>
        <taxon>Metazoa</taxon>
        <taxon>Chordata</taxon>
        <taxon>Craniata</taxon>
        <taxon>Vertebrata</taxon>
        <taxon>Euteleostomi</taxon>
        <taxon>Lepidosauria</taxon>
        <taxon>Squamata</taxon>
        <taxon>Bifurcata</taxon>
        <taxon>Unidentata</taxon>
        <taxon>Episquamata</taxon>
        <taxon>Toxicofera</taxon>
        <taxon>Iguania</taxon>
        <taxon>Phrynosomatidae</taxon>
        <taxon>Phrynosomatinae</taxon>
        <taxon>Phrynosoma</taxon>
    </lineage>
</organism>
<comment type="caution">
    <text evidence="2">The sequence shown here is derived from an EMBL/GenBank/DDBJ whole genome shotgun (WGS) entry which is preliminary data.</text>
</comment>
<evidence type="ECO:0008006" key="4">
    <source>
        <dbReference type="Google" id="ProtNLM"/>
    </source>
</evidence>
<evidence type="ECO:0000313" key="2">
    <source>
        <dbReference type="EMBL" id="KAH0629234.1"/>
    </source>
</evidence>
<evidence type="ECO:0000256" key="1">
    <source>
        <dbReference type="SAM" id="MobiDB-lite"/>
    </source>
</evidence>